<accession>Q0I0V7</accession>
<gene>
    <name evidence="1" type="primary">plsX</name>
    <name evidence="1" type="ordered locus">HS_0164</name>
</gene>
<dbReference type="HOGENOM" id="CLU_2409258_0_0_6"/>
<sequence>MSPRITICELVKALGKHPMLSLLFANNQQIFPLRQRFPIDSQNYLAVCHCSHVIENNQGLVHTLVHIFVEYQLGLFYLYAALLNIGIEETKEYKEYKAIRDMALQSSKKG</sequence>
<reference evidence="1" key="1">
    <citation type="submission" date="2006-08" db="EMBL/GenBank/DDBJ databases">
        <title>Complete genome sequence of Haemophilus somnus 129PT.</title>
        <authorList>
            <person name="Copeland A."/>
            <person name="Lucas S."/>
            <person name="Lapidus A."/>
            <person name="Barry K."/>
            <person name="Glavina del Rio T."/>
            <person name="Hammon N."/>
            <person name="Dalin E."/>
            <person name="Tice H."/>
            <person name="Pitluck S."/>
            <person name="Brettin T.S."/>
            <person name="Bruce D."/>
            <person name="Challacombe J.F."/>
            <person name="Chertkov O."/>
            <person name="Detter J.C."/>
            <person name="Gilna P."/>
            <person name="Han S."/>
            <person name="Misra M."/>
            <person name="Tapia R."/>
            <person name="Thayer N.N."/>
            <person name="Xie G."/>
            <person name="Inzana T.J."/>
            <person name="Duncan A.J."/>
            <person name="Siddaramppa S."/>
            <person name="Richardson P."/>
        </authorList>
    </citation>
    <scope>NUCLEOTIDE SEQUENCE</scope>
    <source>
        <strain evidence="1">129PT</strain>
    </source>
</reference>
<dbReference type="EMBL" id="CP000436">
    <property type="protein sequence ID" value="ABI24442.1"/>
    <property type="molecule type" value="Genomic_DNA"/>
</dbReference>
<dbReference type="AlphaFoldDB" id="Q0I0V7"/>
<name>Q0I0V7_HISS1</name>
<dbReference type="eggNOG" id="COG0416">
    <property type="taxonomic scope" value="Bacteria"/>
</dbReference>
<proteinExistence type="predicted"/>
<protein>
    <submittedName>
        <fullName evidence="1">Possible fatty acid/phospholipid synthesis protein</fullName>
    </submittedName>
</protein>
<dbReference type="KEGG" id="hso:HS_0164"/>
<organism evidence="1">
    <name type="scientific">Histophilus somni (strain 129Pt)</name>
    <name type="common">Haemophilus somnus</name>
    <dbReference type="NCBI Taxonomy" id="205914"/>
    <lineage>
        <taxon>Bacteria</taxon>
        <taxon>Pseudomonadati</taxon>
        <taxon>Pseudomonadota</taxon>
        <taxon>Gammaproteobacteria</taxon>
        <taxon>Pasteurellales</taxon>
        <taxon>Pasteurellaceae</taxon>
        <taxon>Histophilus</taxon>
    </lineage>
</organism>
<evidence type="ECO:0000313" key="1">
    <source>
        <dbReference type="EMBL" id="ABI24442.1"/>
    </source>
</evidence>